<proteinExistence type="predicted"/>
<reference evidence="2 3" key="1">
    <citation type="submission" date="2019-02" db="EMBL/GenBank/DDBJ databases">
        <title>Genomic Encyclopedia of Type Strains, Phase IV (KMG-IV): sequencing the most valuable type-strain genomes for metagenomic binning, comparative biology and taxonomic classification.</title>
        <authorList>
            <person name="Goeker M."/>
        </authorList>
    </citation>
    <scope>NUCLEOTIDE SEQUENCE [LARGE SCALE GENOMIC DNA]</scope>
    <source>
        <strain evidence="2 3">DSM 101727</strain>
    </source>
</reference>
<feature type="domain" description="AB hydrolase-1" evidence="1">
    <location>
        <begin position="55"/>
        <end position="276"/>
    </location>
</feature>
<dbReference type="GO" id="GO:0003824">
    <property type="term" value="F:catalytic activity"/>
    <property type="evidence" value="ECO:0007669"/>
    <property type="project" value="UniProtKB-ARBA"/>
</dbReference>
<dbReference type="Gene3D" id="3.40.50.1820">
    <property type="entry name" value="alpha/beta hydrolase"/>
    <property type="match status" value="1"/>
</dbReference>
<dbReference type="RefSeq" id="WP_130344618.1">
    <property type="nucleotide sequence ID" value="NZ_SGWQ01000004.1"/>
</dbReference>
<dbReference type="AlphaFoldDB" id="A0A4Q7KQE2"/>
<dbReference type="PANTHER" id="PTHR43798:SF33">
    <property type="entry name" value="HYDROLASE, PUTATIVE (AFU_ORTHOLOGUE AFUA_2G14860)-RELATED"/>
    <property type="match status" value="1"/>
</dbReference>
<comment type="caution">
    <text evidence="2">The sequence shown here is derived from an EMBL/GenBank/DDBJ whole genome shotgun (WGS) entry which is preliminary data.</text>
</comment>
<evidence type="ECO:0000259" key="1">
    <source>
        <dbReference type="Pfam" id="PF12697"/>
    </source>
</evidence>
<dbReference type="InterPro" id="IPR000073">
    <property type="entry name" value="AB_hydrolase_1"/>
</dbReference>
<accession>A0A4Q7KQE2</accession>
<protein>
    <submittedName>
        <fullName evidence="2">Pimeloyl-ACP methyl ester carboxylesterase</fullName>
    </submittedName>
</protein>
<keyword evidence="3" id="KW-1185">Reference proteome</keyword>
<evidence type="ECO:0000313" key="3">
    <source>
        <dbReference type="Proteomes" id="UP000294257"/>
    </source>
</evidence>
<organism evidence="2 3">
    <name type="scientific">Herbihabitans rhizosphaerae</name>
    <dbReference type="NCBI Taxonomy" id="1872711"/>
    <lineage>
        <taxon>Bacteria</taxon>
        <taxon>Bacillati</taxon>
        <taxon>Actinomycetota</taxon>
        <taxon>Actinomycetes</taxon>
        <taxon>Pseudonocardiales</taxon>
        <taxon>Pseudonocardiaceae</taxon>
        <taxon>Herbihabitans</taxon>
    </lineage>
</organism>
<dbReference type="PANTHER" id="PTHR43798">
    <property type="entry name" value="MONOACYLGLYCEROL LIPASE"/>
    <property type="match status" value="1"/>
</dbReference>
<dbReference type="SUPFAM" id="SSF53474">
    <property type="entry name" value="alpha/beta-Hydrolases"/>
    <property type="match status" value="1"/>
</dbReference>
<name>A0A4Q7KQE2_9PSEU</name>
<evidence type="ECO:0000313" key="2">
    <source>
        <dbReference type="EMBL" id="RZS39029.1"/>
    </source>
</evidence>
<dbReference type="GO" id="GO:0016020">
    <property type="term" value="C:membrane"/>
    <property type="evidence" value="ECO:0007669"/>
    <property type="project" value="TreeGrafter"/>
</dbReference>
<dbReference type="Proteomes" id="UP000294257">
    <property type="component" value="Unassembled WGS sequence"/>
</dbReference>
<gene>
    <name evidence="2" type="ORF">EV193_104240</name>
</gene>
<dbReference type="EMBL" id="SGWQ01000004">
    <property type="protein sequence ID" value="RZS39029.1"/>
    <property type="molecule type" value="Genomic_DNA"/>
</dbReference>
<dbReference type="InterPro" id="IPR050266">
    <property type="entry name" value="AB_hydrolase_sf"/>
</dbReference>
<sequence length="292" mass="32182">MHGIGAFKSPEAAERYFAAYREAMALAPPPDKEIDVDTAFGTTRVYRFGDDGPPIVLLPGMAATSAAWAPFLPALAERHQVYTVDTIGEPGRSVQTAPLTGPADRARWLDEVLGELEPRPVHLFGGSTGGYYAICQAIHLPDRVASVSLLDPTTVTAPFRSSVLWWAALAMIVNRDRMWRRVLRALTGTDALDGPDVRLVLAGIREFRARIPPQRRPTEDELRSVRLPVLAVFAGRGTVHDATVATERARRLLPHAEVELWPDTGHHLVPADRERIIARVLDFVRRTENAPA</sequence>
<dbReference type="InterPro" id="IPR029058">
    <property type="entry name" value="AB_hydrolase_fold"/>
</dbReference>
<dbReference type="Pfam" id="PF12697">
    <property type="entry name" value="Abhydrolase_6"/>
    <property type="match status" value="1"/>
</dbReference>
<dbReference type="OrthoDB" id="5513277at2"/>